<organism evidence="1">
    <name type="scientific">uncultured bacterium</name>
    <name type="common">gcode 4</name>
    <dbReference type="NCBI Taxonomy" id="1234023"/>
    <lineage>
        <taxon>Bacteria</taxon>
        <taxon>environmental samples</taxon>
    </lineage>
</organism>
<protein>
    <submittedName>
        <fullName evidence="1">Uncharacterized protein</fullName>
    </submittedName>
</protein>
<comment type="caution">
    <text evidence="1">The sequence shown here is derived from an EMBL/GenBank/DDBJ whole genome shotgun (WGS) entry which is preliminary data.</text>
</comment>
<dbReference type="AlphaFoldDB" id="K2G8V3"/>
<dbReference type="EMBL" id="AMFJ01000759">
    <property type="protein sequence ID" value="EKE26554.1"/>
    <property type="molecule type" value="Genomic_DNA"/>
</dbReference>
<accession>K2G8V3</accession>
<proteinExistence type="predicted"/>
<evidence type="ECO:0000313" key="1">
    <source>
        <dbReference type="EMBL" id="EKE26554.1"/>
    </source>
</evidence>
<reference evidence="1" key="1">
    <citation type="journal article" date="2012" name="Science">
        <title>Fermentation, hydrogen, and sulfur metabolism in multiple uncultivated bacterial phyla.</title>
        <authorList>
            <person name="Wrighton K.C."/>
            <person name="Thomas B.C."/>
            <person name="Sharon I."/>
            <person name="Miller C.S."/>
            <person name="Castelle C.J."/>
            <person name="VerBerkmoes N.C."/>
            <person name="Wilkins M.J."/>
            <person name="Hettich R.L."/>
            <person name="Lipton M.S."/>
            <person name="Williams K.H."/>
            <person name="Long P.E."/>
            <person name="Banfield J.F."/>
        </authorList>
    </citation>
    <scope>NUCLEOTIDE SEQUENCE [LARGE SCALE GENOMIC DNA]</scope>
</reference>
<sequence length="194" mass="24091">MIRSKISEILEKIDLLKKDLYKEYESLKDKYHFKIIGKKVLFTKEEAKKQKKYIKEWFFYYIITASFRNIVSAPFIYIMIIPAVILDIFLIIYQFTAFPLYKIERVKRSEHFIYDRRFLKYLNVLQKINCLYCSYVNWLFSYAAEVWWRTEKYWCPIKHALKNENEHKYYKDYADYWDAEEFNKLFFTDSCFKK</sequence>
<name>K2G8V3_9BACT</name>
<gene>
    <name evidence="1" type="ORF">ACD_4C00243G0003</name>
</gene>